<evidence type="ECO:0000256" key="1">
    <source>
        <dbReference type="SAM" id="MobiDB-lite"/>
    </source>
</evidence>
<comment type="caution">
    <text evidence="2">The sequence shown here is derived from an EMBL/GenBank/DDBJ whole genome shotgun (WGS) entry which is preliminary data.</text>
</comment>
<accession>A0ABD3A2V8</accession>
<sequence length="97" mass="10622">MSGSEATVLRCEVQEVMITPGYALGPLTGTPEPANDRENLGRSKSFGRAGSKPWLEPIGKRFVQYQARVESLGPCCLEVAEQKEILPQKHIARKPSV</sequence>
<evidence type="ECO:0000313" key="2">
    <source>
        <dbReference type="EMBL" id="KAL3524905.1"/>
    </source>
</evidence>
<proteinExistence type="predicted"/>
<keyword evidence="3" id="KW-1185">Reference proteome</keyword>
<reference evidence="2 3" key="1">
    <citation type="submission" date="2024-11" db="EMBL/GenBank/DDBJ databases">
        <title>A near-complete genome assembly of Cinchona calisaya.</title>
        <authorList>
            <person name="Lian D.C."/>
            <person name="Zhao X.W."/>
            <person name="Wei L."/>
        </authorList>
    </citation>
    <scope>NUCLEOTIDE SEQUENCE [LARGE SCALE GENOMIC DNA]</scope>
    <source>
        <tissue evidence="2">Nenye</tissue>
    </source>
</reference>
<protein>
    <submittedName>
        <fullName evidence="2">Uncharacterized protein</fullName>
    </submittedName>
</protein>
<gene>
    <name evidence="2" type="ORF">ACH5RR_013277</name>
</gene>
<dbReference type="EMBL" id="JBJUIK010000006">
    <property type="protein sequence ID" value="KAL3524905.1"/>
    <property type="molecule type" value="Genomic_DNA"/>
</dbReference>
<dbReference type="AlphaFoldDB" id="A0ABD3A2V8"/>
<name>A0ABD3A2V8_9GENT</name>
<dbReference type="Proteomes" id="UP001630127">
    <property type="component" value="Unassembled WGS sequence"/>
</dbReference>
<feature type="region of interest" description="Disordered" evidence="1">
    <location>
        <begin position="22"/>
        <end position="53"/>
    </location>
</feature>
<organism evidence="2 3">
    <name type="scientific">Cinchona calisaya</name>
    <dbReference type="NCBI Taxonomy" id="153742"/>
    <lineage>
        <taxon>Eukaryota</taxon>
        <taxon>Viridiplantae</taxon>
        <taxon>Streptophyta</taxon>
        <taxon>Embryophyta</taxon>
        <taxon>Tracheophyta</taxon>
        <taxon>Spermatophyta</taxon>
        <taxon>Magnoliopsida</taxon>
        <taxon>eudicotyledons</taxon>
        <taxon>Gunneridae</taxon>
        <taxon>Pentapetalae</taxon>
        <taxon>asterids</taxon>
        <taxon>lamiids</taxon>
        <taxon>Gentianales</taxon>
        <taxon>Rubiaceae</taxon>
        <taxon>Cinchonoideae</taxon>
        <taxon>Cinchoneae</taxon>
        <taxon>Cinchona</taxon>
    </lineage>
</organism>
<evidence type="ECO:0000313" key="3">
    <source>
        <dbReference type="Proteomes" id="UP001630127"/>
    </source>
</evidence>